<dbReference type="Proteomes" id="UP001295794">
    <property type="component" value="Unassembled WGS sequence"/>
</dbReference>
<dbReference type="PANTHER" id="PTHR13146">
    <property type="match status" value="1"/>
</dbReference>
<keyword evidence="1" id="KW-1133">Transmembrane helix</keyword>
<gene>
    <name evidence="3" type="ORF">MYCIT1_LOCUS27950</name>
</gene>
<dbReference type="InterPro" id="IPR037185">
    <property type="entry name" value="EmrE-like"/>
</dbReference>
<proteinExistence type="predicted"/>
<evidence type="ECO:0000313" key="4">
    <source>
        <dbReference type="Proteomes" id="UP001295794"/>
    </source>
</evidence>
<feature type="signal peptide" evidence="2">
    <location>
        <begin position="1"/>
        <end position="29"/>
    </location>
</feature>
<feature type="transmembrane region" description="Helical" evidence="1">
    <location>
        <begin position="67"/>
        <end position="89"/>
    </location>
</feature>
<feature type="transmembrane region" description="Helical" evidence="1">
    <location>
        <begin position="159"/>
        <end position="180"/>
    </location>
</feature>
<evidence type="ECO:0000313" key="3">
    <source>
        <dbReference type="EMBL" id="CAK5278540.1"/>
    </source>
</evidence>
<name>A0AAD2HP55_9AGAR</name>
<evidence type="ECO:0000256" key="1">
    <source>
        <dbReference type="SAM" id="Phobius"/>
    </source>
</evidence>
<dbReference type="EMBL" id="CAVNYO010000423">
    <property type="protein sequence ID" value="CAK5278540.1"/>
    <property type="molecule type" value="Genomic_DNA"/>
</dbReference>
<evidence type="ECO:0000256" key="2">
    <source>
        <dbReference type="SAM" id="SignalP"/>
    </source>
</evidence>
<dbReference type="AlphaFoldDB" id="A0AAD2HP55"/>
<sequence length="403" mass="43994">MSNKAGGMHVSVFIVALLTIVRLAQLVSSRLCRPEPADLTRAQDMQCVANCDDGDDPATRVIYEQPVLQTVFMFCGEILCVLPTVYSFLMGRFARQNNDDSSNTSREGAVRLVEDDTGGAAGIAKPAMSYRRFLWFWMPASCDLVATTCMNMGLMSLPISIFEMTRGSMILFTGLFGVIFLGRRLFVFQWSALFLVALGAFFIGFSTQLKKYLASSAGFTETNYAALIVGIMFILTGQVFTALQFTIEEWLMATYSDIDSSLVVAGEGVFGLLSVLTLVPTLRATHLVSSPYFDLAAGWAQTTSNPHIWRAAIGLTITIAFFNYSGVSITRRLSATSRALVDACRALILWTVSLVLGWEALSWVASPLQILGFSLLVYGTLLYGGLVPVPFRRGVVLEGPESA</sequence>
<feature type="transmembrane region" description="Helical" evidence="1">
    <location>
        <begin position="370"/>
        <end position="391"/>
    </location>
</feature>
<dbReference type="PANTHER" id="PTHR13146:SF0">
    <property type="entry name" value="SOLUTE CARRIER FAMILY 35 MEMBER F6"/>
    <property type="match status" value="1"/>
</dbReference>
<feature type="transmembrane region" description="Helical" evidence="1">
    <location>
        <begin position="225"/>
        <end position="247"/>
    </location>
</feature>
<feature type="transmembrane region" description="Helical" evidence="1">
    <location>
        <begin position="133"/>
        <end position="153"/>
    </location>
</feature>
<comment type="caution">
    <text evidence="3">The sequence shown here is derived from an EMBL/GenBank/DDBJ whole genome shotgun (WGS) entry which is preliminary data.</text>
</comment>
<protein>
    <recommendedName>
        <fullName evidence="5">Integral membrane protein</fullName>
    </recommendedName>
</protein>
<keyword evidence="1" id="KW-0812">Transmembrane</keyword>
<dbReference type="SUPFAM" id="SSF103481">
    <property type="entry name" value="Multidrug resistance efflux transporter EmrE"/>
    <property type="match status" value="1"/>
</dbReference>
<feature type="transmembrane region" description="Helical" evidence="1">
    <location>
        <begin position="339"/>
        <end position="358"/>
    </location>
</feature>
<evidence type="ECO:0008006" key="5">
    <source>
        <dbReference type="Google" id="ProtNLM"/>
    </source>
</evidence>
<keyword evidence="1" id="KW-0472">Membrane</keyword>
<reference evidence="3" key="1">
    <citation type="submission" date="2023-11" db="EMBL/GenBank/DDBJ databases">
        <authorList>
            <person name="De Vega J J."/>
            <person name="De Vega J J."/>
        </authorList>
    </citation>
    <scope>NUCLEOTIDE SEQUENCE</scope>
</reference>
<keyword evidence="2" id="KW-0732">Signal</keyword>
<feature type="transmembrane region" description="Helical" evidence="1">
    <location>
        <begin position="187"/>
        <end position="205"/>
    </location>
</feature>
<dbReference type="GO" id="GO:0016020">
    <property type="term" value="C:membrane"/>
    <property type="evidence" value="ECO:0007669"/>
    <property type="project" value="TreeGrafter"/>
</dbReference>
<feature type="transmembrane region" description="Helical" evidence="1">
    <location>
        <begin position="268"/>
        <end position="288"/>
    </location>
</feature>
<feature type="chain" id="PRO_5042167111" description="Integral membrane protein" evidence="2">
    <location>
        <begin position="30"/>
        <end position="403"/>
    </location>
</feature>
<accession>A0AAD2HP55</accession>
<keyword evidence="4" id="KW-1185">Reference proteome</keyword>
<feature type="transmembrane region" description="Helical" evidence="1">
    <location>
        <begin position="308"/>
        <end position="327"/>
    </location>
</feature>
<organism evidence="3 4">
    <name type="scientific">Mycena citricolor</name>
    <dbReference type="NCBI Taxonomy" id="2018698"/>
    <lineage>
        <taxon>Eukaryota</taxon>
        <taxon>Fungi</taxon>
        <taxon>Dikarya</taxon>
        <taxon>Basidiomycota</taxon>
        <taxon>Agaricomycotina</taxon>
        <taxon>Agaricomycetes</taxon>
        <taxon>Agaricomycetidae</taxon>
        <taxon>Agaricales</taxon>
        <taxon>Marasmiineae</taxon>
        <taxon>Mycenaceae</taxon>
        <taxon>Mycena</taxon>
    </lineage>
</organism>